<dbReference type="PROSITE" id="PS00409">
    <property type="entry name" value="PROKAR_NTER_METHYL"/>
    <property type="match status" value="1"/>
</dbReference>
<sequence>MMCRDRFRANRRGFKQRGITLLESLIAMVVIAIGFSSIVMLQLRSMQSSQSSFQQSIAAVQATDLVERLWANACVLNDEVRRDEVLGDWRGSHEEHPWMPNWTGEMDFDEATSTYEITISWLDRLATGDEEDSNRTFRYLARIPVLDCN</sequence>
<protein>
    <submittedName>
        <fullName evidence="2">Type IV pilus modification protein PilV</fullName>
    </submittedName>
</protein>
<keyword evidence="1" id="KW-0812">Transmembrane</keyword>
<dbReference type="InterPro" id="IPR013362">
    <property type="entry name" value="Pilus_4_PilV"/>
</dbReference>
<reference evidence="2 3" key="1">
    <citation type="submission" date="2019-03" db="EMBL/GenBank/DDBJ databases">
        <title>Nitrincola sp. nov. isolated from an Indian soda lake.</title>
        <authorList>
            <person name="Joshi A."/>
            <person name="Thite S.V."/>
            <person name="Joseph N."/>
            <person name="Dhotre D."/>
            <person name="Moorthy M."/>
            <person name="Shouche Y.S."/>
        </authorList>
    </citation>
    <scope>NUCLEOTIDE SEQUENCE [LARGE SCALE GENOMIC DNA]</scope>
    <source>
        <strain evidence="2 3">MEB193</strain>
    </source>
</reference>
<feature type="transmembrane region" description="Helical" evidence="1">
    <location>
        <begin position="21"/>
        <end position="43"/>
    </location>
</feature>
<keyword evidence="1" id="KW-0472">Membrane</keyword>
<name>A0A5A9W7W2_9GAMM</name>
<dbReference type="EMBL" id="SMRS01000001">
    <property type="protein sequence ID" value="KAA0876275.1"/>
    <property type="molecule type" value="Genomic_DNA"/>
</dbReference>
<proteinExistence type="predicted"/>
<dbReference type="Pfam" id="PF07963">
    <property type="entry name" value="N_methyl"/>
    <property type="match status" value="1"/>
</dbReference>
<dbReference type="NCBIfam" id="TIGR02532">
    <property type="entry name" value="IV_pilin_GFxxxE"/>
    <property type="match status" value="1"/>
</dbReference>
<dbReference type="Proteomes" id="UP000325302">
    <property type="component" value="Unassembled WGS sequence"/>
</dbReference>
<dbReference type="InterPro" id="IPR012902">
    <property type="entry name" value="N_methyl_site"/>
</dbReference>
<evidence type="ECO:0000313" key="2">
    <source>
        <dbReference type="EMBL" id="KAA0876275.1"/>
    </source>
</evidence>
<gene>
    <name evidence="2" type="primary">pilV</name>
    <name evidence="2" type="ORF">E1H14_00630</name>
</gene>
<comment type="caution">
    <text evidence="2">The sequence shown here is derived from an EMBL/GenBank/DDBJ whole genome shotgun (WGS) entry which is preliminary data.</text>
</comment>
<evidence type="ECO:0000256" key="1">
    <source>
        <dbReference type="SAM" id="Phobius"/>
    </source>
</evidence>
<accession>A0A5A9W7W2</accession>
<keyword evidence="3" id="KW-1185">Reference proteome</keyword>
<dbReference type="AlphaFoldDB" id="A0A5A9W7W2"/>
<evidence type="ECO:0000313" key="3">
    <source>
        <dbReference type="Proteomes" id="UP000325302"/>
    </source>
</evidence>
<keyword evidence="1" id="KW-1133">Transmembrane helix</keyword>
<dbReference type="OrthoDB" id="5768437at2"/>
<organism evidence="2 3">
    <name type="scientific">Nitrincola tapanii</name>
    <dbReference type="NCBI Taxonomy" id="1708751"/>
    <lineage>
        <taxon>Bacteria</taxon>
        <taxon>Pseudomonadati</taxon>
        <taxon>Pseudomonadota</taxon>
        <taxon>Gammaproteobacteria</taxon>
        <taxon>Oceanospirillales</taxon>
        <taxon>Oceanospirillaceae</taxon>
        <taxon>Nitrincola</taxon>
    </lineage>
</organism>
<dbReference type="NCBIfam" id="TIGR02523">
    <property type="entry name" value="type_IV_pilV"/>
    <property type="match status" value="1"/>
</dbReference>